<dbReference type="EMBL" id="OZ037948">
    <property type="protein sequence ID" value="CAL1708617.1"/>
    <property type="molecule type" value="Genomic_DNA"/>
</dbReference>
<dbReference type="SUPFAM" id="SSF47973">
    <property type="entry name" value="Ribosomal protein S7"/>
    <property type="match status" value="1"/>
</dbReference>
<keyword evidence="6" id="KW-1185">Reference proteome</keyword>
<dbReference type="InterPro" id="IPR036823">
    <property type="entry name" value="Ribosomal_uS7_dom_sf"/>
</dbReference>
<protein>
    <recommendedName>
        <fullName evidence="4">Small ribosomal subunit protein uS7 domain-containing protein</fullName>
    </recommendedName>
</protein>
<comment type="similarity">
    <text evidence="1">Belongs to the universal ribosomal protein uS7 family.</text>
</comment>
<evidence type="ECO:0000256" key="1">
    <source>
        <dbReference type="ARBA" id="ARBA00007151"/>
    </source>
</evidence>
<evidence type="ECO:0000313" key="5">
    <source>
        <dbReference type="EMBL" id="CAL1708617.1"/>
    </source>
</evidence>
<evidence type="ECO:0000256" key="2">
    <source>
        <dbReference type="ARBA" id="ARBA00022980"/>
    </source>
</evidence>
<dbReference type="Proteomes" id="UP001497453">
    <property type="component" value="Chromosome 5"/>
</dbReference>
<keyword evidence="2" id="KW-0689">Ribosomal protein</keyword>
<dbReference type="PIRSF" id="PIRSF002122">
    <property type="entry name" value="RPS7p_RPS7a_RPS5e_RPS7o"/>
    <property type="match status" value="1"/>
</dbReference>
<evidence type="ECO:0000259" key="4">
    <source>
        <dbReference type="Pfam" id="PF00177"/>
    </source>
</evidence>
<accession>A0ABP1DLB2</accession>
<dbReference type="InterPro" id="IPR023798">
    <property type="entry name" value="Ribosomal_uS7_dom"/>
</dbReference>
<dbReference type="CDD" id="cd14868">
    <property type="entry name" value="uS7_Mitochondria_Fungi"/>
    <property type="match status" value="1"/>
</dbReference>
<organism evidence="5 6">
    <name type="scientific">Somion occarium</name>
    <dbReference type="NCBI Taxonomy" id="3059160"/>
    <lineage>
        <taxon>Eukaryota</taxon>
        <taxon>Fungi</taxon>
        <taxon>Dikarya</taxon>
        <taxon>Basidiomycota</taxon>
        <taxon>Agaricomycotina</taxon>
        <taxon>Agaricomycetes</taxon>
        <taxon>Polyporales</taxon>
        <taxon>Cerrenaceae</taxon>
        <taxon>Somion</taxon>
    </lineage>
</organism>
<sequence length="214" mass="23658">MLSVVRQAWKGGPRFAIRSVSTASRNGAALVDDAIATMNSVFDDKKPTVNSETLASLDIPTLPPQPSAETHFSDLPPAEDPLLLYLTNRIMRHGEKQKAQRRVSRIMLHLHAFTRSPPLPLLRRAIEIAAPAVRNISSRNGSKVVIKPVALQEKRRIMYAVKWILEASKHQRGQTIEEKVARELIACLNGDGGALKKKEEVHKTAVQNRGAARA</sequence>
<evidence type="ECO:0000313" key="6">
    <source>
        <dbReference type="Proteomes" id="UP001497453"/>
    </source>
</evidence>
<dbReference type="Gene3D" id="1.10.455.10">
    <property type="entry name" value="Ribosomal protein S7 domain"/>
    <property type="match status" value="1"/>
</dbReference>
<name>A0ABP1DLB2_9APHY</name>
<dbReference type="InterPro" id="IPR047988">
    <property type="entry name" value="Ribosomal_uS7m_fungi"/>
</dbReference>
<feature type="domain" description="Small ribosomal subunit protein uS7" evidence="4">
    <location>
        <begin position="80"/>
        <end position="209"/>
    </location>
</feature>
<dbReference type="Pfam" id="PF00177">
    <property type="entry name" value="Ribosomal_S7"/>
    <property type="match status" value="1"/>
</dbReference>
<dbReference type="InterPro" id="IPR000235">
    <property type="entry name" value="Ribosomal_uS7"/>
</dbReference>
<dbReference type="PANTHER" id="PTHR11205">
    <property type="entry name" value="RIBOSOMAL PROTEIN S7"/>
    <property type="match status" value="1"/>
</dbReference>
<keyword evidence="3" id="KW-0687">Ribonucleoprotein</keyword>
<proteinExistence type="inferred from homology"/>
<gene>
    <name evidence="5" type="ORF">GFSPODELE1_LOCUS6935</name>
</gene>
<reference evidence="6" key="1">
    <citation type="submission" date="2024-04" db="EMBL/GenBank/DDBJ databases">
        <authorList>
            <person name="Shaw F."/>
            <person name="Minotto A."/>
        </authorList>
    </citation>
    <scope>NUCLEOTIDE SEQUENCE [LARGE SCALE GENOMIC DNA]</scope>
</reference>
<evidence type="ECO:0000256" key="3">
    <source>
        <dbReference type="ARBA" id="ARBA00023274"/>
    </source>
</evidence>